<keyword evidence="1" id="KW-0472">Membrane</keyword>
<dbReference type="AlphaFoldDB" id="A0A0F4GQU5"/>
<organism evidence="2 3">
    <name type="scientific">Zymoseptoria brevis</name>
    <dbReference type="NCBI Taxonomy" id="1047168"/>
    <lineage>
        <taxon>Eukaryota</taxon>
        <taxon>Fungi</taxon>
        <taxon>Dikarya</taxon>
        <taxon>Ascomycota</taxon>
        <taxon>Pezizomycotina</taxon>
        <taxon>Dothideomycetes</taxon>
        <taxon>Dothideomycetidae</taxon>
        <taxon>Mycosphaerellales</taxon>
        <taxon>Mycosphaerellaceae</taxon>
        <taxon>Zymoseptoria</taxon>
    </lineage>
</organism>
<dbReference type="EMBL" id="LAFY01000342">
    <property type="protein sequence ID" value="KJX99824.1"/>
    <property type="molecule type" value="Genomic_DNA"/>
</dbReference>
<keyword evidence="3" id="KW-1185">Reference proteome</keyword>
<evidence type="ECO:0000256" key="1">
    <source>
        <dbReference type="SAM" id="Phobius"/>
    </source>
</evidence>
<evidence type="ECO:0000313" key="3">
    <source>
        <dbReference type="Proteomes" id="UP000033647"/>
    </source>
</evidence>
<dbReference type="Proteomes" id="UP000033647">
    <property type="component" value="Unassembled WGS sequence"/>
</dbReference>
<protein>
    <submittedName>
        <fullName evidence="2">Uncharacterized protein</fullName>
    </submittedName>
</protein>
<sequence length="117" mass="13259">MSFIEHLLRDESAPTIAKLIAPCGILMLALTSFILGRRTAGYTFRTAFQESIRIMLQFQMNVLETEMSWCNAVFDIEAEGRLRVGIQCDEMTEEDGHGMENIIEIDSSHEPGTFNKQ</sequence>
<feature type="transmembrane region" description="Helical" evidence="1">
    <location>
        <begin position="16"/>
        <end position="35"/>
    </location>
</feature>
<reference evidence="2 3" key="1">
    <citation type="submission" date="2015-03" db="EMBL/GenBank/DDBJ databases">
        <title>RNA-seq based gene annotation and comparative genomics of four Zymoseptoria species reveal species-specific pathogenicity related genes and transposable element activity.</title>
        <authorList>
            <person name="Grandaubert J."/>
            <person name="Bhattacharyya A."/>
            <person name="Stukenbrock E.H."/>
        </authorList>
    </citation>
    <scope>NUCLEOTIDE SEQUENCE [LARGE SCALE GENOMIC DNA]</scope>
    <source>
        <strain evidence="2 3">Zb18110</strain>
    </source>
</reference>
<keyword evidence="1" id="KW-1133">Transmembrane helix</keyword>
<evidence type="ECO:0000313" key="2">
    <source>
        <dbReference type="EMBL" id="KJX99824.1"/>
    </source>
</evidence>
<comment type="caution">
    <text evidence="2">The sequence shown here is derived from an EMBL/GenBank/DDBJ whole genome shotgun (WGS) entry which is preliminary data.</text>
</comment>
<gene>
    <name evidence="2" type="ORF">TI39_contig350g00016</name>
</gene>
<proteinExistence type="predicted"/>
<accession>A0A0F4GQU5</accession>
<keyword evidence="1" id="KW-0812">Transmembrane</keyword>
<name>A0A0F4GQU5_9PEZI</name>